<evidence type="ECO:0000313" key="2">
    <source>
        <dbReference type="Proteomes" id="UP000245678"/>
    </source>
</evidence>
<name>A0A316HIP6_9SPHI</name>
<dbReference type="Proteomes" id="UP000245678">
    <property type="component" value="Unassembled WGS sequence"/>
</dbReference>
<keyword evidence="2" id="KW-1185">Reference proteome</keyword>
<dbReference type="EMBL" id="QGHA01000001">
    <property type="protein sequence ID" value="PWK79880.1"/>
    <property type="molecule type" value="Genomic_DNA"/>
</dbReference>
<dbReference type="AlphaFoldDB" id="A0A316HIP6"/>
<sequence>MKQAPAKITIVSQSHLCRNPRVLKEATALAAAGYNISIFTAVYSDELYREDLSLLAGTGISYEIYSDLRKRDWASFKARLSRKLWLIAQTWGIESRYILGYNAGNLKKRITASRADLYIMHQELATVTGGLMVDDYRVAFDLEDWYSEDLLPEARKNRPIKLLKQAEKTALEKGAACYTTSHAMANGLKAFYNSGRTSAVIYNSFNANNTTGEQQLQQDYLHLYWLSQTIGPGRGLEFFISCMAKSKVRCKLSLRGNIAEGYKNSLLAILAPKDSIEFLPMIKNSEIQADMGCYHIGLALEPDTPPNKDLTVSNKLFHYMAAGLPVIASYTRGQAEIAQQCPGLIFMYRQNHVDELVGILNELGAKIETGSLPALKTRMIEFYQANFSWPIQAEKLVNLIKNIFETAR</sequence>
<dbReference type="SUPFAM" id="SSF53756">
    <property type="entry name" value="UDP-Glycosyltransferase/glycogen phosphorylase"/>
    <property type="match status" value="1"/>
</dbReference>
<evidence type="ECO:0008006" key="3">
    <source>
        <dbReference type="Google" id="ProtNLM"/>
    </source>
</evidence>
<protein>
    <recommendedName>
        <fullName evidence="3">Glycosyltransferase involved in cell wall biosynthesis</fullName>
    </recommendedName>
</protein>
<organism evidence="1 2">
    <name type="scientific">Mucilaginibacter oryzae</name>
    <dbReference type="NCBI Taxonomy" id="468058"/>
    <lineage>
        <taxon>Bacteria</taxon>
        <taxon>Pseudomonadati</taxon>
        <taxon>Bacteroidota</taxon>
        <taxon>Sphingobacteriia</taxon>
        <taxon>Sphingobacteriales</taxon>
        <taxon>Sphingobacteriaceae</taxon>
        <taxon>Mucilaginibacter</taxon>
    </lineage>
</organism>
<reference evidence="1 2" key="1">
    <citation type="submission" date="2018-05" db="EMBL/GenBank/DDBJ databases">
        <title>Genomic Encyclopedia of Archaeal and Bacterial Type Strains, Phase II (KMG-II): from individual species to whole genera.</title>
        <authorList>
            <person name="Goeker M."/>
        </authorList>
    </citation>
    <scope>NUCLEOTIDE SEQUENCE [LARGE SCALE GENOMIC DNA]</scope>
    <source>
        <strain evidence="1 2">DSM 19975</strain>
    </source>
</reference>
<dbReference type="RefSeq" id="WP_109605847.1">
    <property type="nucleotide sequence ID" value="NZ_QGHA01000001.1"/>
</dbReference>
<comment type="caution">
    <text evidence="1">The sequence shown here is derived from an EMBL/GenBank/DDBJ whole genome shotgun (WGS) entry which is preliminary data.</text>
</comment>
<gene>
    <name evidence="1" type="ORF">LX99_00340</name>
</gene>
<dbReference type="Gene3D" id="3.40.50.2000">
    <property type="entry name" value="Glycogen Phosphorylase B"/>
    <property type="match status" value="1"/>
</dbReference>
<proteinExistence type="predicted"/>
<accession>A0A316HIP6</accession>
<evidence type="ECO:0000313" key="1">
    <source>
        <dbReference type="EMBL" id="PWK79880.1"/>
    </source>
</evidence>